<proteinExistence type="predicted"/>
<accession>A0A392UJS4</accession>
<evidence type="ECO:0000313" key="6">
    <source>
        <dbReference type="Proteomes" id="UP000265520"/>
    </source>
</evidence>
<dbReference type="AlphaFoldDB" id="A0A392UJS4"/>
<dbReference type="SUPFAM" id="SSF54928">
    <property type="entry name" value="RNA-binding domain, RBD"/>
    <property type="match status" value="1"/>
</dbReference>
<dbReference type="EMBL" id="LXQA010827480">
    <property type="protein sequence ID" value="MCI72894.1"/>
    <property type="molecule type" value="Genomic_DNA"/>
</dbReference>
<keyword evidence="1" id="KW-0677">Repeat</keyword>
<protein>
    <submittedName>
        <fullName evidence="5">Polyadenylate-binding protein 8-like</fullName>
    </submittedName>
</protein>
<dbReference type="InterPro" id="IPR000504">
    <property type="entry name" value="RRM_dom"/>
</dbReference>
<evidence type="ECO:0000313" key="5">
    <source>
        <dbReference type="EMBL" id="MCI72894.1"/>
    </source>
</evidence>
<dbReference type="PROSITE" id="PS50102">
    <property type="entry name" value="RRM"/>
    <property type="match status" value="1"/>
</dbReference>
<dbReference type="Gene3D" id="3.30.70.330">
    <property type="match status" value="1"/>
</dbReference>
<comment type="caution">
    <text evidence="5">The sequence shown here is derived from an EMBL/GenBank/DDBJ whole genome shotgun (WGS) entry which is preliminary data.</text>
</comment>
<reference evidence="5 6" key="1">
    <citation type="journal article" date="2018" name="Front. Plant Sci.">
        <title>Red Clover (Trifolium pratense) and Zigzag Clover (T. medium) - A Picture of Genomic Similarities and Differences.</title>
        <authorList>
            <person name="Dluhosova J."/>
            <person name="Istvanek J."/>
            <person name="Nedelnik J."/>
            <person name="Repkova J."/>
        </authorList>
    </citation>
    <scope>NUCLEOTIDE SEQUENCE [LARGE SCALE GENOMIC DNA]</scope>
    <source>
        <strain evidence="6">cv. 10/8</strain>
        <tissue evidence="5">Leaf</tissue>
    </source>
</reference>
<name>A0A392UJS4_9FABA</name>
<dbReference type="Proteomes" id="UP000265520">
    <property type="component" value="Unassembled WGS sequence"/>
</dbReference>
<feature type="domain" description="RRM" evidence="4">
    <location>
        <begin position="1"/>
        <end position="60"/>
    </location>
</feature>
<dbReference type="PANTHER" id="PTHR24012">
    <property type="entry name" value="RNA BINDING PROTEIN"/>
    <property type="match status" value="1"/>
</dbReference>
<sequence>NLDKTIDHKALHDTFSTFGHILSCKIATDGSGQSKGYGFVQFETAESAQSAIDQLNGMLI</sequence>
<organism evidence="5 6">
    <name type="scientific">Trifolium medium</name>
    <dbReference type="NCBI Taxonomy" id="97028"/>
    <lineage>
        <taxon>Eukaryota</taxon>
        <taxon>Viridiplantae</taxon>
        <taxon>Streptophyta</taxon>
        <taxon>Embryophyta</taxon>
        <taxon>Tracheophyta</taxon>
        <taxon>Spermatophyta</taxon>
        <taxon>Magnoliopsida</taxon>
        <taxon>eudicotyledons</taxon>
        <taxon>Gunneridae</taxon>
        <taxon>Pentapetalae</taxon>
        <taxon>rosids</taxon>
        <taxon>fabids</taxon>
        <taxon>Fabales</taxon>
        <taxon>Fabaceae</taxon>
        <taxon>Papilionoideae</taxon>
        <taxon>50 kb inversion clade</taxon>
        <taxon>NPAAA clade</taxon>
        <taxon>Hologalegina</taxon>
        <taxon>IRL clade</taxon>
        <taxon>Trifolieae</taxon>
        <taxon>Trifolium</taxon>
    </lineage>
</organism>
<dbReference type="InterPro" id="IPR035979">
    <property type="entry name" value="RBD_domain_sf"/>
</dbReference>
<feature type="non-terminal residue" evidence="5">
    <location>
        <position position="1"/>
    </location>
</feature>
<evidence type="ECO:0000259" key="4">
    <source>
        <dbReference type="PROSITE" id="PS50102"/>
    </source>
</evidence>
<dbReference type="GO" id="GO:0003723">
    <property type="term" value="F:RNA binding"/>
    <property type="evidence" value="ECO:0007669"/>
    <property type="project" value="UniProtKB-UniRule"/>
</dbReference>
<evidence type="ECO:0000256" key="1">
    <source>
        <dbReference type="ARBA" id="ARBA00022737"/>
    </source>
</evidence>
<keyword evidence="2 3" id="KW-0694">RNA-binding</keyword>
<dbReference type="Pfam" id="PF00076">
    <property type="entry name" value="RRM_1"/>
    <property type="match status" value="1"/>
</dbReference>
<feature type="non-terminal residue" evidence="5">
    <location>
        <position position="60"/>
    </location>
</feature>
<keyword evidence="6" id="KW-1185">Reference proteome</keyword>
<evidence type="ECO:0000256" key="3">
    <source>
        <dbReference type="PROSITE-ProRule" id="PRU00176"/>
    </source>
</evidence>
<dbReference type="InterPro" id="IPR012677">
    <property type="entry name" value="Nucleotide-bd_a/b_plait_sf"/>
</dbReference>
<evidence type="ECO:0000256" key="2">
    <source>
        <dbReference type="ARBA" id="ARBA00022884"/>
    </source>
</evidence>
<dbReference type="SMART" id="SM00360">
    <property type="entry name" value="RRM"/>
    <property type="match status" value="1"/>
</dbReference>